<dbReference type="AlphaFoldDB" id="A0A520S2Y4"/>
<dbReference type="GO" id="GO:0016491">
    <property type="term" value="F:oxidoreductase activity"/>
    <property type="evidence" value="ECO:0007669"/>
    <property type="project" value="InterPro"/>
</dbReference>
<dbReference type="Proteomes" id="UP000320404">
    <property type="component" value="Unassembled WGS sequence"/>
</dbReference>
<evidence type="ECO:0000313" key="3">
    <source>
        <dbReference type="Proteomes" id="UP000320404"/>
    </source>
</evidence>
<dbReference type="SUPFAM" id="SSF54373">
    <property type="entry name" value="FAD-linked reductases, C-terminal domain"/>
    <property type="match status" value="1"/>
</dbReference>
<dbReference type="Gene3D" id="3.50.50.60">
    <property type="entry name" value="FAD/NAD(P)-binding domain"/>
    <property type="match status" value="1"/>
</dbReference>
<dbReference type="EMBL" id="SHAH01000024">
    <property type="protein sequence ID" value="RZO76801.1"/>
    <property type="molecule type" value="Genomic_DNA"/>
</dbReference>
<dbReference type="Gene3D" id="3.90.660.10">
    <property type="match status" value="1"/>
</dbReference>
<dbReference type="Pfam" id="PF01593">
    <property type="entry name" value="Amino_oxidase"/>
    <property type="match status" value="1"/>
</dbReference>
<sequence length="321" mass="36588">SMIRSFGDLNEDDIFKGSFRSGYAAGGFLEHGVQNDMVAFRDLLQTRLGRQLMGANEGDTGPILMQPTGGMDKIIHGFLNHVGDRVKYRAMVTSVQVTDNGVNVSYDQDGVGHTLEADYCLNCIPTHLMVGIDHNFPDDYVKAMKYVRRGEAYKAAFQAKHRFWEDLDIYGGISWSNTRSRQLWYPVNGIHKAKGVVLGAYDYGGGMYHTMMTQGERIESHLVDHEKLHPNFRDLVEKPITIAWHRMNHMLGCSARWSRNRFEGWTHEEEHLYHTLQAPVNNRHYFIGDQISMHSAWQESAILSAQWALNSMDAHVRAELS</sequence>
<protein>
    <submittedName>
        <fullName evidence="2">Twin-arginine translocation pathway signal protein</fullName>
    </submittedName>
</protein>
<evidence type="ECO:0000259" key="1">
    <source>
        <dbReference type="Pfam" id="PF01593"/>
    </source>
</evidence>
<dbReference type="InterPro" id="IPR036188">
    <property type="entry name" value="FAD/NAD-bd_sf"/>
</dbReference>
<organism evidence="2 3">
    <name type="scientific">OM182 bacterium</name>
    <dbReference type="NCBI Taxonomy" id="2510334"/>
    <lineage>
        <taxon>Bacteria</taxon>
        <taxon>Pseudomonadati</taxon>
        <taxon>Pseudomonadota</taxon>
        <taxon>Gammaproteobacteria</taxon>
        <taxon>OMG group</taxon>
        <taxon>OM182 clade</taxon>
    </lineage>
</organism>
<comment type="caution">
    <text evidence="2">The sequence shown here is derived from an EMBL/GenBank/DDBJ whole genome shotgun (WGS) entry which is preliminary data.</text>
</comment>
<dbReference type="InterPro" id="IPR002937">
    <property type="entry name" value="Amino_oxidase"/>
</dbReference>
<evidence type="ECO:0000313" key="2">
    <source>
        <dbReference type="EMBL" id="RZO76801.1"/>
    </source>
</evidence>
<feature type="non-terminal residue" evidence="2">
    <location>
        <position position="1"/>
    </location>
</feature>
<name>A0A520S2Y4_9GAMM</name>
<proteinExistence type="predicted"/>
<accession>A0A520S2Y4</accession>
<dbReference type="Gene3D" id="1.20.1440.240">
    <property type="match status" value="1"/>
</dbReference>
<gene>
    <name evidence="2" type="ORF">EVA69_02505</name>
</gene>
<dbReference type="SUPFAM" id="SSF51905">
    <property type="entry name" value="FAD/NAD(P)-binding domain"/>
    <property type="match status" value="1"/>
</dbReference>
<reference evidence="2 3" key="1">
    <citation type="submission" date="2019-02" db="EMBL/GenBank/DDBJ databases">
        <title>Prokaryotic population dynamics and viral predation in marine succession experiment using metagenomics: the confinement effect.</title>
        <authorList>
            <person name="Haro-Moreno J.M."/>
            <person name="Rodriguez-Valera F."/>
            <person name="Lopez-Perez M."/>
        </authorList>
    </citation>
    <scope>NUCLEOTIDE SEQUENCE [LARGE SCALE GENOMIC DNA]</scope>
    <source>
        <strain evidence="2">MED-G158</strain>
    </source>
</reference>
<feature type="domain" description="Amine oxidase" evidence="1">
    <location>
        <begin position="50"/>
        <end position="306"/>
    </location>
</feature>